<keyword evidence="1" id="KW-0378">Hydrolase</keyword>
<gene>
    <name evidence="1" type="primary">AMS1_1</name>
    <name evidence="1" type="ORF">H4R21_003824</name>
</gene>
<dbReference type="Proteomes" id="UP001140087">
    <property type="component" value="Unassembled WGS sequence"/>
</dbReference>
<reference evidence="1" key="1">
    <citation type="submission" date="2022-07" db="EMBL/GenBank/DDBJ databases">
        <title>Phylogenomic reconstructions and comparative analyses of Kickxellomycotina fungi.</title>
        <authorList>
            <person name="Reynolds N.K."/>
            <person name="Stajich J.E."/>
            <person name="Barry K."/>
            <person name="Grigoriev I.V."/>
            <person name="Crous P."/>
            <person name="Smith M.E."/>
        </authorList>
    </citation>
    <scope>NUCLEOTIDE SEQUENCE</scope>
    <source>
        <strain evidence="1">BCRC 34780</strain>
    </source>
</reference>
<dbReference type="EMBL" id="JANBUN010001306">
    <property type="protein sequence ID" value="KAJ2798699.1"/>
    <property type="molecule type" value="Genomic_DNA"/>
</dbReference>
<evidence type="ECO:0000313" key="1">
    <source>
        <dbReference type="EMBL" id="KAJ2798699.1"/>
    </source>
</evidence>
<proteinExistence type="predicted"/>
<name>A0ACC1L1R8_9FUNG</name>
<keyword evidence="1" id="KW-0326">Glycosidase</keyword>
<accession>A0ACC1L1R8</accession>
<feature type="non-terminal residue" evidence="1">
    <location>
        <position position="1"/>
    </location>
</feature>
<protein>
    <submittedName>
        <fullName evidence="1">Glycoside hydrolase, 38 vacuolar alpha mannosidase</fullName>
        <ecNumber evidence="1">3.2.1.24</ecNumber>
    </submittedName>
</protein>
<sequence length="1065" mass="116585">KHRSITQDRLNNFLADGQWRDVNIRAALDEAVVSGAPAVELEVWSAPGQERPTFAHATAQQFAPIGVGHSFGPSWSTHWVRATIRIPQAFGGKQVRLVFDPSCEAMVWSAEGEPLQGITGGSDGMAHTSFVVTGRAKADEPARTLYLEVACNGLFGNGEGTVIAAPAEDKHFTLKRAELAVWNSGARALLQELLILRAAAKALPGDSPRGWQALVAANDIINLFDARDQKSIAAGRAVSARFFAARGGESNHQVYAIGNCHIDTAWLWPYDETKRKIARSWATQVDLMDRFPEYRFAASQAQQFEWLQMLYPGLFARVQEKARTGQFIPIGGTWVEMDCNLPSGESLARQFLLGQRYFAKHFGVRSKVFWLPDTFGYSSQIPQIIRLAGSEYFYTQKLSWNNINKLPHTTFRWVGLDGSSVLTHMSPAETYTASVSVDDIIDSVKKHKDVAYSNESLYLYGHGDGGGGPREHMIERLQYMGDVDGLPRVRQAHPNEFYEHVDRTARDLVTWKGELYFELHRGTYTTQASTKKGNRQAELLLRDVEMLSVLARSFAHGFAYPAAELERIWKLVCLNQFHDVLPGTSIEVVYRDTDAIYADVLGSAAAMKAGAVAALFSHVAAESVDAASGMLFVNTTAWPRTEVVPVTGLGSGSGSSSVVQQTRARDGAGLVVAAAVPGCSVAVVDTSSGAGADESTAVVPVDVFEDGKGNVVLENIFVRATISRASGQLVGLWDRRQERELVPAGAAGNVLRLHDDVPLFWDGWDIEIYNLEKFAELRSSSVTIADQGPLVASVCVQVPIGEHSRMQQWISLSATSPRLDFDCEVDWHESRKCLKTAFTWDIHSDVVTYDTQFGVVQRPTHRNTTWEMAKFEVCGHKFADLSEYGYGVALLNDCKYGYSTLGRTMALSLLRAPKAPDANCDMGRHSFRYAVYPHEGGFSESGVVREAYQFNVPLAHLPVDVTSAAAVANTPYFAVNGAPNVVLDTVKAAEDDPRAVVVRLYETFGGHATATLTTKLRVAHAQLTNILEEKTADAAVATTAAPGESAVKLAFRPFEIVTVKLVLKA</sequence>
<organism evidence="1 2">
    <name type="scientific">Coemansia helicoidea</name>
    <dbReference type="NCBI Taxonomy" id="1286919"/>
    <lineage>
        <taxon>Eukaryota</taxon>
        <taxon>Fungi</taxon>
        <taxon>Fungi incertae sedis</taxon>
        <taxon>Zoopagomycota</taxon>
        <taxon>Kickxellomycotina</taxon>
        <taxon>Kickxellomycetes</taxon>
        <taxon>Kickxellales</taxon>
        <taxon>Kickxellaceae</taxon>
        <taxon>Coemansia</taxon>
    </lineage>
</organism>
<dbReference type="EC" id="3.2.1.24" evidence="1"/>
<comment type="caution">
    <text evidence="1">The sequence shown here is derived from an EMBL/GenBank/DDBJ whole genome shotgun (WGS) entry which is preliminary data.</text>
</comment>
<evidence type="ECO:0000313" key="2">
    <source>
        <dbReference type="Proteomes" id="UP001140087"/>
    </source>
</evidence>
<keyword evidence="2" id="KW-1185">Reference proteome</keyword>